<dbReference type="GO" id="GO:0005524">
    <property type="term" value="F:ATP binding"/>
    <property type="evidence" value="ECO:0007669"/>
    <property type="project" value="InterPro"/>
</dbReference>
<dbReference type="InterPro" id="IPR000219">
    <property type="entry name" value="DH_dom"/>
</dbReference>
<dbReference type="Pfam" id="PF00621">
    <property type="entry name" value="RhoGEF"/>
    <property type="match status" value="1"/>
</dbReference>
<dbReference type="InterPro" id="IPR052233">
    <property type="entry name" value="Rho-type_GEFs"/>
</dbReference>
<dbReference type="SMART" id="SM00220">
    <property type="entry name" value="S_TKc"/>
    <property type="match status" value="1"/>
</dbReference>
<dbReference type="Gene3D" id="1.10.510.10">
    <property type="entry name" value="Transferase(Phosphotransferase) domain 1"/>
    <property type="match status" value="1"/>
</dbReference>
<dbReference type="PANTHER" id="PTHR46572:SF2">
    <property type="entry name" value="RHO1 GDP-GTP EXCHANGE PROTEIN 1-RELATED"/>
    <property type="match status" value="1"/>
</dbReference>
<dbReference type="SUPFAM" id="SSF48065">
    <property type="entry name" value="DBL homology domain (DH-domain)"/>
    <property type="match status" value="1"/>
</dbReference>
<evidence type="ECO:0000256" key="2">
    <source>
        <dbReference type="ARBA" id="ARBA00022658"/>
    </source>
</evidence>
<dbReference type="InterPro" id="IPR011009">
    <property type="entry name" value="Kinase-like_dom_sf"/>
</dbReference>
<dbReference type="PANTHER" id="PTHR46572">
    <property type="entry name" value="RHO1 GDP-GTP EXCHANGE PROTEIN 1-RELATED"/>
    <property type="match status" value="1"/>
</dbReference>
<keyword evidence="1" id="KW-0597">Phosphoprotein</keyword>
<dbReference type="HOGENOM" id="CLU_289873_0_0_1"/>
<dbReference type="SUPFAM" id="SSF56112">
    <property type="entry name" value="Protein kinase-like (PK-like)"/>
    <property type="match status" value="1"/>
</dbReference>
<evidence type="ECO:0000259" key="7">
    <source>
        <dbReference type="PROSITE" id="PS50219"/>
    </source>
</evidence>
<evidence type="ECO:0000259" key="6">
    <source>
        <dbReference type="PROSITE" id="PS50011"/>
    </source>
</evidence>
<evidence type="ECO:0000259" key="5">
    <source>
        <dbReference type="PROSITE" id="PS50010"/>
    </source>
</evidence>
<dbReference type="EMBL" id="KN824314">
    <property type="protein sequence ID" value="KIM25431.1"/>
    <property type="molecule type" value="Genomic_DNA"/>
</dbReference>
<evidence type="ECO:0000313" key="9">
    <source>
        <dbReference type="Proteomes" id="UP000054097"/>
    </source>
</evidence>
<dbReference type="CDD" id="cd00160">
    <property type="entry name" value="RhoGEF"/>
    <property type="match status" value="1"/>
</dbReference>
<dbReference type="OrthoDB" id="2272012at2759"/>
<evidence type="ECO:0000313" key="8">
    <source>
        <dbReference type="EMBL" id="KIM25431.1"/>
    </source>
</evidence>
<protein>
    <recommendedName>
        <fullName evidence="10">Non-specific serine/threonine protein kinase</fullName>
    </recommendedName>
</protein>
<feature type="domain" description="DH" evidence="5">
    <location>
        <begin position="354"/>
        <end position="540"/>
    </location>
</feature>
<evidence type="ECO:0000259" key="4">
    <source>
        <dbReference type="PROSITE" id="PS50003"/>
    </source>
</evidence>
<dbReference type="PROSITE" id="PS50219">
    <property type="entry name" value="CNH"/>
    <property type="match status" value="1"/>
</dbReference>
<feature type="domain" description="PH" evidence="4">
    <location>
        <begin position="575"/>
        <end position="720"/>
    </location>
</feature>
<feature type="domain" description="CNH" evidence="7">
    <location>
        <begin position="742"/>
        <end position="1038"/>
    </location>
</feature>
<feature type="domain" description="Protein kinase" evidence="6">
    <location>
        <begin position="13"/>
        <end position="289"/>
    </location>
</feature>
<dbReference type="InterPro" id="IPR035899">
    <property type="entry name" value="DBL_dom_sf"/>
</dbReference>
<gene>
    <name evidence="8" type="ORF">M408DRAFT_331186</name>
</gene>
<dbReference type="PROSITE" id="PS50003">
    <property type="entry name" value="PH_DOMAIN"/>
    <property type="match status" value="1"/>
</dbReference>
<dbReference type="Pfam" id="PF00069">
    <property type="entry name" value="Pkinase"/>
    <property type="match status" value="1"/>
</dbReference>
<evidence type="ECO:0000256" key="3">
    <source>
        <dbReference type="SAM" id="MobiDB-lite"/>
    </source>
</evidence>
<dbReference type="Gene3D" id="1.20.900.10">
    <property type="entry name" value="Dbl homology (DH) domain"/>
    <property type="match status" value="1"/>
</dbReference>
<evidence type="ECO:0000256" key="1">
    <source>
        <dbReference type="ARBA" id="ARBA00022553"/>
    </source>
</evidence>
<keyword evidence="9" id="KW-1185">Reference proteome</keyword>
<evidence type="ECO:0008006" key="10">
    <source>
        <dbReference type="Google" id="ProtNLM"/>
    </source>
</evidence>
<dbReference type="SUPFAM" id="SSF50729">
    <property type="entry name" value="PH domain-like"/>
    <property type="match status" value="1"/>
</dbReference>
<dbReference type="InterPro" id="IPR041675">
    <property type="entry name" value="PH_5"/>
</dbReference>
<dbReference type="PROSITE" id="PS00108">
    <property type="entry name" value="PROTEIN_KINASE_ST"/>
    <property type="match status" value="1"/>
</dbReference>
<dbReference type="Pfam" id="PF00780">
    <property type="entry name" value="CNH"/>
    <property type="match status" value="1"/>
</dbReference>
<dbReference type="GO" id="GO:0004672">
    <property type="term" value="F:protein kinase activity"/>
    <property type="evidence" value="ECO:0007669"/>
    <property type="project" value="InterPro"/>
</dbReference>
<organism evidence="8 9">
    <name type="scientific">Serendipita vermifera MAFF 305830</name>
    <dbReference type="NCBI Taxonomy" id="933852"/>
    <lineage>
        <taxon>Eukaryota</taxon>
        <taxon>Fungi</taxon>
        <taxon>Dikarya</taxon>
        <taxon>Basidiomycota</taxon>
        <taxon>Agaricomycotina</taxon>
        <taxon>Agaricomycetes</taxon>
        <taxon>Sebacinales</taxon>
        <taxon>Serendipitaceae</taxon>
        <taxon>Serendipita</taxon>
    </lineage>
</organism>
<reference evidence="8 9" key="1">
    <citation type="submission" date="2014-04" db="EMBL/GenBank/DDBJ databases">
        <authorList>
            <consortium name="DOE Joint Genome Institute"/>
            <person name="Kuo A."/>
            <person name="Zuccaro A."/>
            <person name="Kohler A."/>
            <person name="Nagy L.G."/>
            <person name="Floudas D."/>
            <person name="Copeland A."/>
            <person name="Barry K.W."/>
            <person name="Cichocki N."/>
            <person name="Veneault-Fourrey C."/>
            <person name="LaButti K."/>
            <person name="Lindquist E.A."/>
            <person name="Lipzen A."/>
            <person name="Lundell T."/>
            <person name="Morin E."/>
            <person name="Murat C."/>
            <person name="Sun H."/>
            <person name="Tunlid A."/>
            <person name="Henrissat B."/>
            <person name="Grigoriev I.V."/>
            <person name="Hibbett D.S."/>
            <person name="Martin F."/>
            <person name="Nordberg H.P."/>
            <person name="Cantor M.N."/>
            <person name="Hua S.X."/>
        </authorList>
    </citation>
    <scope>NUCLEOTIDE SEQUENCE [LARGE SCALE GENOMIC DNA]</scope>
    <source>
        <strain evidence="8 9">MAFF 305830</strain>
    </source>
</reference>
<dbReference type="AlphaFoldDB" id="A0A0C3B1K6"/>
<feature type="compositionally biased region" description="Polar residues" evidence="3">
    <location>
        <begin position="657"/>
        <end position="670"/>
    </location>
</feature>
<dbReference type="InterPro" id="IPR001849">
    <property type="entry name" value="PH_domain"/>
</dbReference>
<dbReference type="PROSITE" id="PS50010">
    <property type="entry name" value="DH_2"/>
    <property type="match status" value="1"/>
</dbReference>
<proteinExistence type="predicted"/>
<feature type="region of interest" description="Disordered" evidence="3">
    <location>
        <begin position="637"/>
        <end position="670"/>
    </location>
</feature>
<dbReference type="STRING" id="933852.A0A0C3B1K6"/>
<dbReference type="PROSITE" id="PS50011">
    <property type="entry name" value="PROTEIN_KINASE_DOM"/>
    <property type="match status" value="1"/>
</dbReference>
<reference evidence="9" key="2">
    <citation type="submission" date="2015-01" db="EMBL/GenBank/DDBJ databases">
        <title>Evolutionary Origins and Diversification of the Mycorrhizal Mutualists.</title>
        <authorList>
            <consortium name="DOE Joint Genome Institute"/>
            <consortium name="Mycorrhizal Genomics Consortium"/>
            <person name="Kohler A."/>
            <person name="Kuo A."/>
            <person name="Nagy L.G."/>
            <person name="Floudas D."/>
            <person name="Copeland A."/>
            <person name="Barry K.W."/>
            <person name="Cichocki N."/>
            <person name="Veneault-Fourrey C."/>
            <person name="LaButti K."/>
            <person name="Lindquist E.A."/>
            <person name="Lipzen A."/>
            <person name="Lundell T."/>
            <person name="Morin E."/>
            <person name="Murat C."/>
            <person name="Riley R."/>
            <person name="Ohm R."/>
            <person name="Sun H."/>
            <person name="Tunlid A."/>
            <person name="Henrissat B."/>
            <person name="Grigoriev I.V."/>
            <person name="Hibbett D.S."/>
            <person name="Martin F."/>
        </authorList>
    </citation>
    <scope>NUCLEOTIDE SEQUENCE [LARGE SCALE GENOMIC DNA]</scope>
    <source>
        <strain evidence="9">MAFF 305830</strain>
    </source>
</reference>
<dbReference type="InterPro" id="IPR008271">
    <property type="entry name" value="Ser/Thr_kinase_AS"/>
</dbReference>
<dbReference type="SMART" id="SM00325">
    <property type="entry name" value="RhoGEF"/>
    <property type="match status" value="1"/>
</dbReference>
<dbReference type="Pfam" id="PF15405">
    <property type="entry name" value="PH_5"/>
    <property type="match status" value="1"/>
</dbReference>
<name>A0A0C3B1K6_SERVB</name>
<dbReference type="Gene3D" id="2.30.29.30">
    <property type="entry name" value="Pleckstrin-homology domain (PH domain)/Phosphotyrosine-binding domain (PTB)"/>
    <property type="match status" value="1"/>
</dbReference>
<dbReference type="InterPro" id="IPR011993">
    <property type="entry name" value="PH-like_dom_sf"/>
</dbReference>
<dbReference type="Proteomes" id="UP000054097">
    <property type="component" value="Unassembled WGS sequence"/>
</dbReference>
<accession>A0A0C3B1K6</accession>
<dbReference type="InterPro" id="IPR000719">
    <property type="entry name" value="Prot_kinase_dom"/>
</dbReference>
<dbReference type="GO" id="GO:0005085">
    <property type="term" value="F:guanyl-nucleotide exchange factor activity"/>
    <property type="evidence" value="ECO:0007669"/>
    <property type="project" value="UniProtKB-KW"/>
</dbReference>
<dbReference type="InterPro" id="IPR001180">
    <property type="entry name" value="CNH_dom"/>
</dbReference>
<dbReference type="SMART" id="SM00036">
    <property type="entry name" value="CNH"/>
    <property type="match status" value="1"/>
</dbReference>
<sequence length="1057" mass="119374">MEETPNLSGEVEILSYRPAYSGSYSTVYRGKLKSDGQLVGIKVLNTIHGVPLHSIQRKIERERRTWSALRHPNILPMYGFADDDEHFQPFGAFISPWYERGDLADYIREHGSSAPLEERALLWRDVVSGVMYLHLYTPVLIHGDLKPRNVLIDNRGIARLCDFGLVRIYLEEGNTGMTTTSAYTGTERYLAYELVTAQEDAIPTTETDIYATGCIGLEVLFLQIPYSNRGTNLRFHMFTDMQAGIPPATTPDDLDPELSAWWEAVSWCWARDPLSRPHAQALYEHLEYLLWASFRRPVTDVYTGRQSIASAGGSSLTATSTGVNTLVEHPPTHDFGDVVLKSMAAVTLSDEEHKRQDAINEILSTETEFFRAMESLQDVWISTIRRSNAIPPDRREKFIKQVFWNLSAVMEGSTRLQRMLLERQNQQSVIGEIGDIFKSTLPFLESLVEYGAHRIYSRYELEMEKRDNPAFARILEEVGNRSESQLELNSLLAKPTTRIARYPLFLEAVLKHTPASSADKGALKDVIQSLREMLTRMNQKSGESEDRIHLYQLERQLQFKQGEYIDLKLTSDGRKLIYEGSLVTRGWTGAKEEILVFLFDHALLLVRPVKIDQYKVLRKPIPLELLRLSTIEEPASNNLVRTGGKPSGTKPKVDSPYTRSHSGTGHASTDSMAWPLPAASKNGFPLTFTYLGRTGYSITLWTSTMFTQKKWLDNIQAQYKVINELNKAFEMTPVLGNPPPPENKIDCAVLFANDQRMAYGTRSGVFMADLRQPTKVGVRVATLPDVTHIEILESSNIMLVLTAKELVAFPLKETDFLDLSAIQKRGKRISTQISFFKSGFCLGRPLVCAAKISAVASTFKIFEPIASQPSGQRKTTIRKLLQGGGDDLLKLYKEFYMPAEAYSITFLRVRICLGCSTGFQIVDVDSLDTQSLLDPSDPNSALIDKKSNPRPISVFRVDRLYLLCYDECAFWTDNRGLRARLDIKITWEGRPTAFALRYPYIIAIEPMFIEIWDIESGTFKEIIPGDNIEFFFADSQMSDRPIILGNGANAVFLKPVA</sequence>
<keyword evidence="2" id="KW-0344">Guanine-nucleotide releasing factor</keyword>